<reference evidence="14 15" key="1">
    <citation type="journal article" date="2016" name="Nat. Commun.">
        <title>Thousands of microbial genomes shed light on interconnected biogeochemical processes in an aquifer system.</title>
        <authorList>
            <person name="Anantharaman K."/>
            <person name="Brown C.T."/>
            <person name="Hug L.A."/>
            <person name="Sharon I."/>
            <person name="Castelle C.J."/>
            <person name="Probst A.J."/>
            <person name="Thomas B.C."/>
            <person name="Singh A."/>
            <person name="Wilkins M.J."/>
            <person name="Karaoz U."/>
            <person name="Brodie E.L."/>
            <person name="Williams K.H."/>
            <person name="Hubbard S.S."/>
            <person name="Banfield J.F."/>
        </authorList>
    </citation>
    <scope>NUCLEOTIDE SEQUENCE [LARGE SCALE GENOMIC DNA]</scope>
</reference>
<evidence type="ECO:0000256" key="7">
    <source>
        <dbReference type="ARBA" id="ARBA00023136"/>
    </source>
</evidence>
<feature type="domain" description="Glycosyltransferase family 28 N-terminal" evidence="12">
    <location>
        <begin position="3"/>
        <end position="141"/>
    </location>
</feature>
<feature type="binding site" evidence="10">
    <location>
        <position position="163"/>
    </location>
    <ligand>
        <name>UDP-N-acetyl-alpha-D-glucosamine</name>
        <dbReference type="ChEBI" id="CHEBI:57705"/>
    </ligand>
</feature>
<keyword evidence="2 10" id="KW-0132">Cell division</keyword>
<evidence type="ECO:0000313" key="14">
    <source>
        <dbReference type="EMBL" id="OGC25389.1"/>
    </source>
</evidence>
<dbReference type="HAMAP" id="MF_00033">
    <property type="entry name" value="MurG"/>
    <property type="match status" value="1"/>
</dbReference>
<dbReference type="InterPro" id="IPR006009">
    <property type="entry name" value="GlcNAc_MurG"/>
</dbReference>
<organism evidence="14 15">
    <name type="scientific">candidate division WOR-1 bacterium RIFOXYB2_FULL_37_13</name>
    <dbReference type="NCBI Taxonomy" id="1802579"/>
    <lineage>
        <taxon>Bacteria</taxon>
        <taxon>Bacillati</taxon>
        <taxon>Saganbacteria</taxon>
    </lineage>
</organism>
<dbReference type="NCBIfam" id="TIGR01133">
    <property type="entry name" value="murG"/>
    <property type="match status" value="1"/>
</dbReference>
<evidence type="ECO:0000259" key="12">
    <source>
        <dbReference type="Pfam" id="PF03033"/>
    </source>
</evidence>
<dbReference type="GO" id="GO:0051991">
    <property type="term" value="F:UDP-N-acetyl-D-glucosamine:N-acetylmuramoyl-L-alanyl-D-glutamyl-meso-2,6-diaminopimelyl-D-alanyl-D-alanine-diphosphoundecaprenol 4-beta-N-acetylglucosaminlytransferase activity"/>
    <property type="evidence" value="ECO:0007669"/>
    <property type="project" value="RHEA"/>
</dbReference>
<dbReference type="Pfam" id="PF04101">
    <property type="entry name" value="Glyco_tran_28_C"/>
    <property type="match status" value="1"/>
</dbReference>
<protein>
    <recommendedName>
        <fullName evidence="10">UDP-N-acetylglucosamine--N-acetylmuramyl-(pentapeptide) pyrophosphoryl-undecaprenol N-acetylglucosamine transferase</fullName>
        <ecNumber evidence="10">2.4.1.227</ecNumber>
    </recommendedName>
    <alternativeName>
        <fullName evidence="10">Undecaprenyl-PP-MurNAc-pentapeptide-UDPGlcNAc GlcNAc transferase</fullName>
    </alternativeName>
</protein>
<keyword evidence="5 10" id="KW-0133">Cell shape</keyword>
<dbReference type="Pfam" id="PF03033">
    <property type="entry name" value="Glyco_transf_28"/>
    <property type="match status" value="1"/>
</dbReference>
<evidence type="ECO:0000256" key="10">
    <source>
        <dbReference type="HAMAP-Rule" id="MF_00033"/>
    </source>
</evidence>
<feature type="domain" description="Glycosyl transferase family 28 C-terminal" evidence="13">
    <location>
        <begin position="179"/>
        <end position="338"/>
    </location>
</feature>
<accession>A0A1F4SY91</accession>
<evidence type="ECO:0000256" key="5">
    <source>
        <dbReference type="ARBA" id="ARBA00022960"/>
    </source>
</evidence>
<keyword evidence="8 10" id="KW-0131">Cell cycle</keyword>
<evidence type="ECO:0000256" key="11">
    <source>
        <dbReference type="SAM" id="Phobius"/>
    </source>
</evidence>
<dbReference type="GO" id="GO:0005975">
    <property type="term" value="P:carbohydrate metabolic process"/>
    <property type="evidence" value="ECO:0007669"/>
    <property type="project" value="InterPro"/>
</dbReference>
<dbReference type="EMBL" id="MEUB01000001">
    <property type="protein sequence ID" value="OGC25389.1"/>
    <property type="molecule type" value="Genomic_DNA"/>
</dbReference>
<dbReference type="EC" id="2.4.1.227" evidence="10"/>
<keyword evidence="3 10" id="KW-0328">Glycosyltransferase</keyword>
<comment type="caution">
    <text evidence="10">Lacks conserved residue(s) required for the propagation of feature annotation.</text>
</comment>
<name>A0A1F4SY91_UNCSA</name>
<keyword evidence="4 10" id="KW-0808">Transferase</keyword>
<evidence type="ECO:0000313" key="15">
    <source>
        <dbReference type="Proteomes" id="UP000178417"/>
    </source>
</evidence>
<dbReference type="Proteomes" id="UP000178417">
    <property type="component" value="Unassembled WGS sequence"/>
</dbReference>
<comment type="subcellular location">
    <subcellularLocation>
        <location evidence="10">Cell membrane</location>
        <topology evidence="10">Peripheral membrane protein</topology>
        <orientation evidence="10">Cytoplasmic side</orientation>
    </subcellularLocation>
</comment>
<keyword evidence="9 10" id="KW-0961">Cell wall biogenesis/degradation</keyword>
<feature type="transmembrane region" description="Helical" evidence="11">
    <location>
        <begin position="70"/>
        <end position="89"/>
    </location>
</feature>
<keyword evidence="7 10" id="KW-0472">Membrane</keyword>
<evidence type="ECO:0000259" key="13">
    <source>
        <dbReference type="Pfam" id="PF04101"/>
    </source>
</evidence>
<keyword evidence="11" id="KW-0812">Transmembrane</keyword>
<dbReference type="GO" id="GO:0005886">
    <property type="term" value="C:plasma membrane"/>
    <property type="evidence" value="ECO:0007669"/>
    <property type="project" value="UniProtKB-SubCell"/>
</dbReference>
<feature type="binding site" evidence="10">
    <location>
        <position position="185"/>
    </location>
    <ligand>
        <name>UDP-N-acetyl-alpha-D-glucosamine</name>
        <dbReference type="ChEBI" id="CHEBI:57705"/>
    </ligand>
</feature>
<sequence length="354" mass="39127">MKITIAAGGTGGHIYPGIAIAEEFLARDENNQVLFLTSRYGLGKKIIEKEGYPVKLISARGIIRKLSIKAFLAPFFSLIGFFQSIFYVLKFKPDLVVLMGGYVSFPVAFAAKLLGTKTVLHEQNVLPGIVSRILSKFVTVVILSFHESLKYIKNGIVLGNPVRCRILKIKKGKSDIKRILIMGGSQGAWGMNSFIIENLDKFFFENIKITHLIGERDFEYFKDKISFEKYPFYNPLSYMYNVEEGLSKTDLVISRAGATAIAEFLVVGIPSILIPFPNSAEGHQDKNAEVLANKNAAVVLDEKNISQLPKILLELISDDKKLGQMVKSAISAANPAAADNIVDLIYETAGNKEI</sequence>
<comment type="pathway">
    <text evidence="10">Cell wall biogenesis; peptidoglycan biosynthesis.</text>
</comment>
<evidence type="ECO:0000256" key="2">
    <source>
        <dbReference type="ARBA" id="ARBA00022618"/>
    </source>
</evidence>
<keyword evidence="11" id="KW-1133">Transmembrane helix</keyword>
<dbReference type="CDD" id="cd03785">
    <property type="entry name" value="GT28_MurG"/>
    <property type="match status" value="1"/>
</dbReference>
<dbReference type="GO" id="GO:0050511">
    <property type="term" value="F:undecaprenyldiphospho-muramoylpentapeptide beta-N-acetylglucosaminyltransferase activity"/>
    <property type="evidence" value="ECO:0007669"/>
    <property type="project" value="UniProtKB-UniRule"/>
</dbReference>
<evidence type="ECO:0000256" key="3">
    <source>
        <dbReference type="ARBA" id="ARBA00022676"/>
    </source>
</evidence>
<comment type="catalytic activity">
    <reaction evidence="10">
        <text>di-trans,octa-cis-undecaprenyl diphospho-N-acetyl-alpha-D-muramoyl-L-alanyl-D-glutamyl-meso-2,6-diaminopimeloyl-D-alanyl-D-alanine + UDP-N-acetyl-alpha-D-glucosamine = di-trans,octa-cis-undecaprenyl diphospho-[N-acetyl-alpha-D-glucosaminyl-(1-&gt;4)]-N-acetyl-alpha-D-muramoyl-L-alanyl-D-glutamyl-meso-2,6-diaminopimeloyl-D-alanyl-D-alanine + UDP + H(+)</text>
        <dbReference type="Rhea" id="RHEA:31227"/>
        <dbReference type="ChEBI" id="CHEBI:15378"/>
        <dbReference type="ChEBI" id="CHEBI:57705"/>
        <dbReference type="ChEBI" id="CHEBI:58223"/>
        <dbReference type="ChEBI" id="CHEBI:61387"/>
        <dbReference type="ChEBI" id="CHEBI:61388"/>
        <dbReference type="EC" id="2.4.1.227"/>
    </reaction>
</comment>
<dbReference type="AlphaFoldDB" id="A0A1F4SY91"/>
<evidence type="ECO:0000256" key="6">
    <source>
        <dbReference type="ARBA" id="ARBA00022984"/>
    </source>
</evidence>
<proteinExistence type="inferred from homology"/>
<dbReference type="STRING" id="1802579.A2310_01190"/>
<feature type="binding site" evidence="10">
    <location>
        <position position="284"/>
    </location>
    <ligand>
        <name>UDP-N-acetyl-alpha-D-glucosamine</name>
        <dbReference type="ChEBI" id="CHEBI:57705"/>
    </ligand>
</feature>
<dbReference type="GO" id="GO:0071555">
    <property type="term" value="P:cell wall organization"/>
    <property type="evidence" value="ECO:0007669"/>
    <property type="project" value="UniProtKB-KW"/>
</dbReference>
<dbReference type="Gene3D" id="3.40.50.2000">
    <property type="entry name" value="Glycogen Phosphorylase B"/>
    <property type="match status" value="2"/>
</dbReference>
<dbReference type="GO" id="GO:0009252">
    <property type="term" value="P:peptidoglycan biosynthetic process"/>
    <property type="evidence" value="ECO:0007669"/>
    <property type="project" value="UniProtKB-UniRule"/>
</dbReference>
<evidence type="ECO:0000256" key="1">
    <source>
        <dbReference type="ARBA" id="ARBA00022475"/>
    </source>
</evidence>
<keyword evidence="1 10" id="KW-1003">Cell membrane</keyword>
<keyword evidence="6 10" id="KW-0573">Peptidoglycan synthesis</keyword>
<dbReference type="PANTHER" id="PTHR21015">
    <property type="entry name" value="UDP-N-ACETYLGLUCOSAMINE--N-ACETYLMURAMYL-(PENTAPEPTIDE) PYROPHOSPHORYL-UNDECAPRENOL N-ACETYLGLUCOSAMINE TRANSFERASE 1"/>
    <property type="match status" value="1"/>
</dbReference>
<evidence type="ECO:0000256" key="9">
    <source>
        <dbReference type="ARBA" id="ARBA00023316"/>
    </source>
</evidence>
<dbReference type="GO" id="GO:0008360">
    <property type="term" value="P:regulation of cell shape"/>
    <property type="evidence" value="ECO:0007669"/>
    <property type="project" value="UniProtKB-KW"/>
</dbReference>
<evidence type="ECO:0000256" key="4">
    <source>
        <dbReference type="ARBA" id="ARBA00022679"/>
    </source>
</evidence>
<dbReference type="GO" id="GO:0051301">
    <property type="term" value="P:cell division"/>
    <property type="evidence" value="ECO:0007669"/>
    <property type="project" value="UniProtKB-KW"/>
</dbReference>
<dbReference type="InterPro" id="IPR007235">
    <property type="entry name" value="Glyco_trans_28_C"/>
</dbReference>
<dbReference type="UniPathway" id="UPA00219"/>
<gene>
    <name evidence="10" type="primary">murG</name>
    <name evidence="14" type="ORF">A2310_01190</name>
</gene>
<comment type="caution">
    <text evidence="14">The sequence shown here is derived from an EMBL/GenBank/DDBJ whole genome shotgun (WGS) entry which is preliminary data.</text>
</comment>
<feature type="binding site" evidence="10">
    <location>
        <begin position="10"/>
        <end position="12"/>
    </location>
    <ligand>
        <name>UDP-N-acetyl-alpha-D-glucosamine</name>
        <dbReference type="ChEBI" id="CHEBI:57705"/>
    </ligand>
</feature>
<dbReference type="InterPro" id="IPR004276">
    <property type="entry name" value="GlycoTrans_28_N"/>
</dbReference>
<dbReference type="PANTHER" id="PTHR21015:SF22">
    <property type="entry name" value="GLYCOSYLTRANSFERASE"/>
    <property type="match status" value="1"/>
</dbReference>
<evidence type="ECO:0000256" key="8">
    <source>
        <dbReference type="ARBA" id="ARBA00023306"/>
    </source>
</evidence>
<comment type="function">
    <text evidence="10">Cell wall formation. Catalyzes the transfer of a GlcNAc subunit on undecaprenyl-pyrophosphoryl-MurNAc-pentapeptide (lipid intermediate I) to form undecaprenyl-pyrophosphoryl-MurNAc-(pentapeptide)GlcNAc (lipid intermediate II).</text>
</comment>
<comment type="similarity">
    <text evidence="10">Belongs to the glycosyltransferase 28 family. MurG subfamily.</text>
</comment>
<dbReference type="SUPFAM" id="SSF53756">
    <property type="entry name" value="UDP-Glycosyltransferase/glycogen phosphorylase"/>
    <property type="match status" value="1"/>
</dbReference>
<feature type="binding site" evidence="10">
    <location>
        <position position="124"/>
    </location>
    <ligand>
        <name>UDP-N-acetyl-alpha-D-glucosamine</name>
        <dbReference type="ChEBI" id="CHEBI:57705"/>
    </ligand>
</feature>